<dbReference type="OrthoDB" id="8236051at2"/>
<evidence type="ECO:0000313" key="1">
    <source>
        <dbReference type="EMBL" id="OPH81841.1"/>
    </source>
</evidence>
<protein>
    <submittedName>
        <fullName evidence="1">Uncharacterized protein</fullName>
    </submittedName>
</protein>
<dbReference type="RefSeq" id="WP_079447904.1">
    <property type="nucleotide sequence ID" value="NZ_MWPQ01000054.1"/>
</dbReference>
<accession>A0A1V4HV25</accession>
<gene>
    <name evidence="1" type="ORF">B2M20_15310</name>
</gene>
<proteinExistence type="predicted"/>
<dbReference type="Proteomes" id="UP000189940">
    <property type="component" value="Unassembled WGS sequence"/>
</dbReference>
<dbReference type="AlphaFoldDB" id="A0A1V4HV25"/>
<sequence>MDLSLRPTLNAGDKLTDDYCVIHDGRSVGRIRLAGERSRQGVAAWEWRINPPLPIPPWCSGTAASLEAAKDEFRTAWERFYASLTPERIRRWHLIEGMGTSNEWWLE</sequence>
<keyword evidence="2" id="KW-1185">Reference proteome</keyword>
<reference evidence="1 2" key="1">
    <citation type="submission" date="2017-02" db="EMBL/GenBank/DDBJ databases">
        <title>Genome sequence of the nitrite-oxidizing bacterium Nitrobacter vulgaris strain Ab1.</title>
        <authorList>
            <person name="Mellbye B.L."/>
            <person name="Davis E.W."/>
            <person name="Spieck E."/>
            <person name="Chang J.H."/>
            <person name="Bottomley P.J."/>
            <person name="Sayavedra-Soto L.A."/>
        </authorList>
    </citation>
    <scope>NUCLEOTIDE SEQUENCE [LARGE SCALE GENOMIC DNA]</scope>
    <source>
        <strain evidence="1 2">Ab1</strain>
    </source>
</reference>
<comment type="caution">
    <text evidence="1">The sequence shown here is derived from an EMBL/GenBank/DDBJ whole genome shotgun (WGS) entry which is preliminary data.</text>
</comment>
<name>A0A1V4HV25_NITVU</name>
<evidence type="ECO:0000313" key="2">
    <source>
        <dbReference type="Proteomes" id="UP000189940"/>
    </source>
</evidence>
<dbReference type="EMBL" id="MWPQ01000054">
    <property type="protein sequence ID" value="OPH81841.1"/>
    <property type="molecule type" value="Genomic_DNA"/>
</dbReference>
<organism evidence="1 2">
    <name type="scientific">Nitrobacter vulgaris</name>
    <dbReference type="NCBI Taxonomy" id="29421"/>
    <lineage>
        <taxon>Bacteria</taxon>
        <taxon>Pseudomonadati</taxon>
        <taxon>Pseudomonadota</taxon>
        <taxon>Alphaproteobacteria</taxon>
        <taxon>Hyphomicrobiales</taxon>
        <taxon>Nitrobacteraceae</taxon>
        <taxon>Nitrobacter</taxon>
    </lineage>
</organism>